<feature type="compositionally biased region" description="Basic residues" evidence="1">
    <location>
        <begin position="1"/>
        <end position="12"/>
    </location>
</feature>
<dbReference type="Proteomes" id="UP000032141">
    <property type="component" value="Chromosome C9"/>
</dbReference>
<reference evidence="3" key="2">
    <citation type="submission" date="2015-03" db="UniProtKB">
        <authorList>
            <consortium name="EnsemblPlants"/>
        </authorList>
    </citation>
    <scope>IDENTIFICATION</scope>
</reference>
<evidence type="ECO:0000256" key="1">
    <source>
        <dbReference type="SAM" id="MobiDB-lite"/>
    </source>
</evidence>
<dbReference type="HOGENOM" id="CLU_848236_0_0_1"/>
<dbReference type="InterPro" id="IPR025558">
    <property type="entry name" value="DUF4283"/>
</dbReference>
<keyword evidence="4" id="KW-1185">Reference proteome</keyword>
<dbReference type="AlphaFoldDB" id="A0A0D3E9R8"/>
<reference evidence="3 4" key="1">
    <citation type="journal article" date="2014" name="Genome Biol.">
        <title>Transcriptome and methylome profiling reveals relics of genome dominance in the mesopolyploid Brassica oleracea.</title>
        <authorList>
            <person name="Parkin I.A."/>
            <person name="Koh C."/>
            <person name="Tang H."/>
            <person name="Robinson S.J."/>
            <person name="Kagale S."/>
            <person name="Clarke W.E."/>
            <person name="Town C.D."/>
            <person name="Nixon J."/>
            <person name="Krishnakumar V."/>
            <person name="Bidwell S.L."/>
            <person name="Denoeud F."/>
            <person name="Belcram H."/>
            <person name="Links M.G."/>
            <person name="Just J."/>
            <person name="Clarke C."/>
            <person name="Bender T."/>
            <person name="Huebert T."/>
            <person name="Mason A.S."/>
            <person name="Pires J.C."/>
            <person name="Barker G."/>
            <person name="Moore J."/>
            <person name="Walley P.G."/>
            <person name="Manoli S."/>
            <person name="Batley J."/>
            <person name="Edwards D."/>
            <person name="Nelson M.N."/>
            <person name="Wang X."/>
            <person name="Paterson A.H."/>
            <person name="King G."/>
            <person name="Bancroft I."/>
            <person name="Chalhoub B."/>
            <person name="Sharpe A.G."/>
        </authorList>
    </citation>
    <scope>NUCLEOTIDE SEQUENCE</scope>
    <source>
        <strain evidence="3 4">cv. TO1000</strain>
    </source>
</reference>
<evidence type="ECO:0000313" key="4">
    <source>
        <dbReference type="Proteomes" id="UP000032141"/>
    </source>
</evidence>
<evidence type="ECO:0000313" key="3">
    <source>
        <dbReference type="EnsemblPlants" id="Bo9g097160.1"/>
    </source>
</evidence>
<evidence type="ECO:0000259" key="2">
    <source>
        <dbReference type="Pfam" id="PF14111"/>
    </source>
</evidence>
<sequence>MARKFTASKKAKGPAGSSAHVRRIQIPPTDNSALIEMNKLTLIGRVTNPEMQNTRALVDFFLQHWQVAGTITGCDLGPYLFQFSFDLERDLQSILLRGLELAIKSTVNTIVSDTLALWENGMTELKGETSLITIRGALKYLPILPPTELNFHRLRDRPAHSLSLQIPLSQVSHTPSLTPLKEPMQPVSAAASGSMNVSSDRRSALERLAPAKDRLFALERLSPAGSYNGSQERCSALACIYLPSDREPLPQLERLSPAGTFEIRYFEETMPDVPFADGMGASGLKVPTNGFSPIRSLIEDIIHVSLCLGSIPAELNQEDLPAAGPLIH</sequence>
<dbReference type="EnsemblPlants" id="Bo9g097160.1">
    <property type="protein sequence ID" value="Bo9g097160.1"/>
    <property type="gene ID" value="Bo9g097160"/>
</dbReference>
<protein>
    <recommendedName>
        <fullName evidence="2">DUF4283 domain-containing protein</fullName>
    </recommendedName>
</protein>
<name>A0A0D3E9R8_BRAOL</name>
<proteinExistence type="predicted"/>
<feature type="region of interest" description="Disordered" evidence="1">
    <location>
        <begin position="1"/>
        <end position="21"/>
    </location>
</feature>
<feature type="domain" description="DUF4283" evidence="2">
    <location>
        <begin position="36"/>
        <end position="98"/>
    </location>
</feature>
<dbReference type="eggNOG" id="KOG1075">
    <property type="taxonomic scope" value="Eukaryota"/>
</dbReference>
<dbReference type="Gramene" id="Bo9g097160.1">
    <property type="protein sequence ID" value="Bo9g097160.1"/>
    <property type="gene ID" value="Bo9g097160"/>
</dbReference>
<dbReference type="Pfam" id="PF14111">
    <property type="entry name" value="DUF4283"/>
    <property type="match status" value="1"/>
</dbReference>
<accession>A0A0D3E9R8</accession>
<organism evidence="3 4">
    <name type="scientific">Brassica oleracea var. oleracea</name>
    <dbReference type="NCBI Taxonomy" id="109376"/>
    <lineage>
        <taxon>Eukaryota</taxon>
        <taxon>Viridiplantae</taxon>
        <taxon>Streptophyta</taxon>
        <taxon>Embryophyta</taxon>
        <taxon>Tracheophyta</taxon>
        <taxon>Spermatophyta</taxon>
        <taxon>Magnoliopsida</taxon>
        <taxon>eudicotyledons</taxon>
        <taxon>Gunneridae</taxon>
        <taxon>Pentapetalae</taxon>
        <taxon>rosids</taxon>
        <taxon>malvids</taxon>
        <taxon>Brassicales</taxon>
        <taxon>Brassicaceae</taxon>
        <taxon>Brassiceae</taxon>
        <taxon>Brassica</taxon>
    </lineage>
</organism>